<dbReference type="KEGG" id="vg:54982888"/>
<dbReference type="EMBL" id="MF663786">
    <property type="protein sequence ID" value="ATI15632.1"/>
    <property type="molecule type" value="Genomic_DNA"/>
</dbReference>
<reference evidence="1 2" key="1">
    <citation type="submission" date="2017-08" db="EMBL/GenBank/DDBJ databases">
        <title>Complete genome sequence of a novel bacteriophage infecting Bordetella bronchiseptica.</title>
        <authorList>
            <person name="Chen Y."/>
            <person name="Song J."/>
            <person name="Wu B."/>
        </authorList>
    </citation>
    <scope>NUCLEOTIDE SEQUENCE [LARGE SCALE GENOMIC DNA]</scope>
</reference>
<sequence>MIVPLAVGNALRVFLEPPAGARRWRILRKAADTFTGQDDPNAFLVYEGDERSALDSQHLQNGTLYHYRAYYWDGAAWTPSATATGTPNSTYEDCSTDVLTVLRDRLALGLQAEVKRGTLRAKDGAIKVLVATPIFEQTRFPVVSVHLLSESPAERGVGELIVPDFFDDDDWNEHEGWLAGVQIAFIAWSLNPDERIALRKALRRIIVANLPVFDANGFVKVEIAQQDVDAVSGEYPAPVFQAAGTFNCLAPVIVRDQVDPITDVQLEVNTP</sequence>
<dbReference type="GeneID" id="54982888"/>
<protein>
    <submittedName>
        <fullName evidence="1">Uncharacterized protein</fullName>
    </submittedName>
</protein>
<organism evidence="1 2">
    <name type="scientific">Bordetella phage vB_BbrM_PHB04</name>
    <dbReference type="NCBI Taxonomy" id="2029657"/>
    <lineage>
        <taxon>Viruses</taxon>
        <taxon>Duplodnaviria</taxon>
        <taxon>Heunggongvirae</taxon>
        <taxon>Uroviricota</taxon>
        <taxon>Caudoviricetes</taxon>
        <taxon>Phabquatrovirus</taxon>
        <taxon>Phabquatrovirus PHB04</taxon>
    </lineage>
</organism>
<dbReference type="Proteomes" id="UP000228765">
    <property type="component" value="Segment"/>
</dbReference>
<dbReference type="RefSeq" id="YP_009792680.1">
    <property type="nucleotide sequence ID" value="NC_047861.1"/>
</dbReference>
<evidence type="ECO:0000313" key="1">
    <source>
        <dbReference type="EMBL" id="ATI15632.1"/>
    </source>
</evidence>
<accession>A0A291L9V8</accession>
<keyword evidence="2" id="KW-1185">Reference proteome</keyword>
<proteinExistence type="predicted"/>
<name>A0A291L9V8_9CAUD</name>
<evidence type="ECO:0000313" key="2">
    <source>
        <dbReference type="Proteomes" id="UP000228765"/>
    </source>
</evidence>